<dbReference type="EMBL" id="DS235025">
    <property type="protein sequence ID" value="EEB10684.1"/>
    <property type="molecule type" value="Genomic_DNA"/>
</dbReference>
<proteinExistence type="predicted"/>
<name>E0VBC8_PEDHC</name>
<accession>E0VBC8</accession>
<dbReference type="KEGG" id="phu:Phum_PHUM057720"/>
<protein>
    <submittedName>
        <fullName evidence="1 2">Uncharacterized protein</fullName>
    </submittedName>
</protein>
<dbReference type="CTD" id="8239075"/>
<reference evidence="1" key="1">
    <citation type="submission" date="2007-04" db="EMBL/GenBank/DDBJ databases">
        <title>Annotation of Pediculus humanus corporis strain USDA.</title>
        <authorList>
            <person name="Kirkness E."/>
            <person name="Hannick L."/>
            <person name="Hass B."/>
            <person name="Bruggner R."/>
            <person name="Lawson D."/>
            <person name="Bidwell S."/>
            <person name="Joardar V."/>
            <person name="Caler E."/>
            <person name="Walenz B."/>
            <person name="Inman J."/>
            <person name="Schobel S."/>
            <person name="Galinsky K."/>
            <person name="Amedeo P."/>
            <person name="Strausberg R."/>
        </authorList>
    </citation>
    <scope>NUCLEOTIDE SEQUENCE</scope>
    <source>
        <strain evidence="1">USDA</strain>
    </source>
</reference>
<dbReference type="HOGENOM" id="CLU_2981446_0_0_1"/>
<dbReference type="EMBL" id="AAZO01000676">
    <property type="status" value="NOT_ANNOTATED_CDS"/>
    <property type="molecule type" value="Genomic_DNA"/>
</dbReference>
<organism>
    <name type="scientific">Pediculus humanus subsp. corporis</name>
    <name type="common">Body louse</name>
    <dbReference type="NCBI Taxonomy" id="121224"/>
    <lineage>
        <taxon>Eukaryota</taxon>
        <taxon>Metazoa</taxon>
        <taxon>Ecdysozoa</taxon>
        <taxon>Arthropoda</taxon>
        <taxon>Hexapoda</taxon>
        <taxon>Insecta</taxon>
        <taxon>Pterygota</taxon>
        <taxon>Neoptera</taxon>
        <taxon>Paraneoptera</taxon>
        <taxon>Psocodea</taxon>
        <taxon>Troctomorpha</taxon>
        <taxon>Phthiraptera</taxon>
        <taxon>Anoplura</taxon>
        <taxon>Pediculidae</taxon>
        <taxon>Pediculus</taxon>
    </lineage>
</organism>
<evidence type="ECO:0000313" key="3">
    <source>
        <dbReference type="Proteomes" id="UP000009046"/>
    </source>
</evidence>
<dbReference type="InParanoid" id="E0VBC8"/>
<dbReference type="AlphaFoldDB" id="E0VBC8"/>
<keyword evidence="3" id="KW-1185">Reference proteome</keyword>
<evidence type="ECO:0000313" key="1">
    <source>
        <dbReference type="EMBL" id="EEB10684.1"/>
    </source>
</evidence>
<dbReference type="RefSeq" id="XP_002423422.1">
    <property type="nucleotide sequence ID" value="XM_002423377.1"/>
</dbReference>
<dbReference type="VEuPathDB" id="VectorBase:PHUM057720"/>
<dbReference type="Proteomes" id="UP000009046">
    <property type="component" value="Unassembled WGS sequence"/>
</dbReference>
<reference evidence="2" key="3">
    <citation type="submission" date="2021-02" db="UniProtKB">
        <authorList>
            <consortium name="EnsemblMetazoa"/>
        </authorList>
    </citation>
    <scope>IDENTIFICATION</scope>
    <source>
        <strain evidence="2">USDA</strain>
    </source>
</reference>
<dbReference type="EnsemblMetazoa" id="PHUM057720-RA">
    <property type="protein sequence ID" value="PHUM057720-PA"/>
    <property type="gene ID" value="PHUM057720"/>
</dbReference>
<gene>
    <name evidence="2" type="primary">8239075</name>
    <name evidence="1" type="ORF">Phum_PHUM057720</name>
</gene>
<sequence>MRNNALKLLIRQIFLKSTHFYKKFSRENFLNFRYNSLLSMVFIIFCNKASGAVRRDDG</sequence>
<reference evidence="1" key="2">
    <citation type="submission" date="2007-04" db="EMBL/GenBank/DDBJ databases">
        <title>The genome of the human body louse.</title>
        <authorList>
            <consortium name="The Human Body Louse Genome Consortium"/>
            <person name="Kirkness E."/>
            <person name="Walenz B."/>
            <person name="Hass B."/>
            <person name="Bruggner R."/>
            <person name="Strausberg R."/>
        </authorList>
    </citation>
    <scope>NUCLEOTIDE SEQUENCE</scope>
    <source>
        <strain evidence="1">USDA</strain>
    </source>
</reference>
<evidence type="ECO:0000313" key="2">
    <source>
        <dbReference type="EnsemblMetazoa" id="PHUM057720-PA"/>
    </source>
</evidence>
<dbReference type="GeneID" id="8239075"/>